<feature type="binding site" evidence="1">
    <location>
        <position position="303"/>
    </location>
    <ligand>
        <name>Zn(2+)</name>
        <dbReference type="ChEBI" id="CHEBI:29105"/>
    </ligand>
</feature>
<feature type="compositionally biased region" description="Gly residues" evidence="2">
    <location>
        <begin position="420"/>
        <end position="436"/>
    </location>
</feature>
<feature type="compositionally biased region" description="Basic and acidic residues" evidence="2">
    <location>
        <begin position="1"/>
        <end position="18"/>
    </location>
</feature>
<sequence>MAWAQHIREEQANADSRRAFAQRPSGGGNNNNGGSGNNNGGGAGSSSNQQQQQPRNNQPSQNQNQQPRGNTASSTTTGYGNSSVTSLSAAAVPPSPGLAASMSSNHQARSNNTGQGQASQAQAQETIHEQAVREGKVPVFFKEPQSGFIVKGNFMTLAAKPHLVEEGEWLAHLVVEQDRLLSGCIKCIKGAQDRSTGLEVCSEVSCPTMSAGTTTWTWIDTNRQPINIPAQQYIKHIQTWITGKITDQSLFPTDTFTSAPPLPNPAQIAQDPNTWLGKTSGFPSRFETEIRNMYKQMFRCYAHLYFEHWLFFWHTNSYKELNTCFVHFVNVGRLYGLLGPGDWEPMGPLIEMWVRQGVLPEAKKIDGAAQMEKVTNSMGGNAGSTGGKSVLQMGIGVPKEARGRAVGSFAQMAPADDLEGTGGMPGVSGGTSSGGA</sequence>
<dbReference type="InterPro" id="IPR005301">
    <property type="entry name" value="MOB_kinase_act_fam"/>
</dbReference>
<evidence type="ECO:0000256" key="2">
    <source>
        <dbReference type="SAM" id="MobiDB-lite"/>
    </source>
</evidence>
<dbReference type="Pfam" id="PF03637">
    <property type="entry name" value="Mob1_phocein"/>
    <property type="match status" value="1"/>
</dbReference>
<feature type="binding site" evidence="1">
    <location>
        <position position="308"/>
    </location>
    <ligand>
        <name>Zn(2+)</name>
        <dbReference type="ChEBI" id="CHEBI:29105"/>
    </ligand>
</feature>
<name>A0AAN7WAU7_9PEZI</name>
<feature type="region of interest" description="Disordered" evidence="2">
    <location>
        <begin position="414"/>
        <end position="436"/>
    </location>
</feature>
<feature type="compositionally biased region" description="Polar residues" evidence="2">
    <location>
        <begin position="71"/>
        <end position="88"/>
    </location>
</feature>
<accession>A0AAN7WAU7</accession>
<dbReference type="InterPro" id="IPR036703">
    <property type="entry name" value="MOB_kinase_act_sf"/>
</dbReference>
<gene>
    <name evidence="3" type="ORF">LTR97_009744</name>
</gene>
<dbReference type="PANTHER" id="PTHR22599">
    <property type="entry name" value="MPS ONE BINDER KINASE ACTIVATOR-LIKE MOB"/>
    <property type="match status" value="1"/>
</dbReference>
<dbReference type="AlphaFoldDB" id="A0AAN7WAU7"/>
<feature type="compositionally biased region" description="Low complexity" evidence="2">
    <location>
        <begin position="114"/>
        <end position="124"/>
    </location>
</feature>
<dbReference type="Gene3D" id="1.20.140.30">
    <property type="entry name" value="MOB kinase activator"/>
    <property type="match status" value="1"/>
</dbReference>
<feature type="region of interest" description="Disordered" evidence="2">
    <location>
        <begin position="1"/>
        <end position="127"/>
    </location>
</feature>
<evidence type="ECO:0000313" key="3">
    <source>
        <dbReference type="EMBL" id="KAK5694123.1"/>
    </source>
</evidence>
<evidence type="ECO:0000256" key="1">
    <source>
        <dbReference type="PIRSR" id="PIRSR605301-1"/>
    </source>
</evidence>
<keyword evidence="1" id="KW-0862">Zinc</keyword>
<evidence type="ECO:0008006" key="5">
    <source>
        <dbReference type="Google" id="ProtNLM"/>
    </source>
</evidence>
<dbReference type="Proteomes" id="UP001310594">
    <property type="component" value="Unassembled WGS sequence"/>
</dbReference>
<feature type="binding site" evidence="1">
    <location>
        <position position="206"/>
    </location>
    <ligand>
        <name>Zn(2+)</name>
        <dbReference type="ChEBI" id="CHEBI:29105"/>
    </ligand>
</feature>
<proteinExistence type="predicted"/>
<evidence type="ECO:0000313" key="4">
    <source>
        <dbReference type="Proteomes" id="UP001310594"/>
    </source>
</evidence>
<comment type="caution">
    <text evidence="3">The sequence shown here is derived from an EMBL/GenBank/DDBJ whole genome shotgun (WGS) entry which is preliminary data.</text>
</comment>
<feature type="binding site" evidence="1">
    <location>
        <position position="201"/>
    </location>
    <ligand>
        <name>Zn(2+)</name>
        <dbReference type="ChEBI" id="CHEBI:29105"/>
    </ligand>
</feature>
<keyword evidence="1" id="KW-0479">Metal-binding</keyword>
<feature type="compositionally biased region" description="Low complexity" evidence="2">
    <location>
        <begin position="45"/>
        <end position="70"/>
    </location>
</feature>
<dbReference type="SUPFAM" id="SSF101152">
    <property type="entry name" value="Mob1/phocein"/>
    <property type="match status" value="1"/>
</dbReference>
<dbReference type="SMART" id="SM01388">
    <property type="entry name" value="Mob1_phocein"/>
    <property type="match status" value="1"/>
</dbReference>
<feature type="compositionally biased region" description="Gly residues" evidence="2">
    <location>
        <begin position="25"/>
        <end position="44"/>
    </location>
</feature>
<reference evidence="3" key="1">
    <citation type="submission" date="2023-08" db="EMBL/GenBank/DDBJ databases">
        <title>Black Yeasts Isolated from many extreme environments.</title>
        <authorList>
            <person name="Coleine C."/>
            <person name="Stajich J.E."/>
            <person name="Selbmann L."/>
        </authorList>
    </citation>
    <scope>NUCLEOTIDE SEQUENCE</scope>
    <source>
        <strain evidence="3">CCFEE 5810</strain>
    </source>
</reference>
<organism evidence="3 4">
    <name type="scientific">Elasticomyces elasticus</name>
    <dbReference type="NCBI Taxonomy" id="574655"/>
    <lineage>
        <taxon>Eukaryota</taxon>
        <taxon>Fungi</taxon>
        <taxon>Dikarya</taxon>
        <taxon>Ascomycota</taxon>
        <taxon>Pezizomycotina</taxon>
        <taxon>Dothideomycetes</taxon>
        <taxon>Dothideomycetidae</taxon>
        <taxon>Mycosphaerellales</taxon>
        <taxon>Teratosphaeriaceae</taxon>
        <taxon>Elasticomyces</taxon>
    </lineage>
</organism>
<protein>
    <recommendedName>
        <fullName evidence="5">Mob1/phocein</fullName>
    </recommendedName>
</protein>
<feature type="compositionally biased region" description="Polar residues" evidence="2">
    <location>
        <begin position="101"/>
        <end position="113"/>
    </location>
</feature>
<dbReference type="EMBL" id="JAVRQU010000016">
    <property type="protein sequence ID" value="KAK5694123.1"/>
    <property type="molecule type" value="Genomic_DNA"/>
</dbReference>